<dbReference type="RefSeq" id="WP_007171154.1">
    <property type="nucleotide sequence ID" value="NZ_GG770558.1"/>
</dbReference>
<organism evidence="1 2">
    <name type="scientific">Mycobacterium parascrofulaceum ATCC BAA-614</name>
    <dbReference type="NCBI Taxonomy" id="525368"/>
    <lineage>
        <taxon>Bacteria</taxon>
        <taxon>Bacillati</taxon>
        <taxon>Actinomycetota</taxon>
        <taxon>Actinomycetes</taxon>
        <taxon>Mycobacteriales</taxon>
        <taxon>Mycobacteriaceae</taxon>
        <taxon>Mycobacterium</taxon>
        <taxon>Mycobacterium simiae complex</taxon>
    </lineage>
</organism>
<proteinExistence type="predicted"/>
<evidence type="ECO:0000313" key="2">
    <source>
        <dbReference type="Proteomes" id="UP000003653"/>
    </source>
</evidence>
<protein>
    <recommendedName>
        <fullName evidence="3">DUF429 domain-containing protein</fullName>
    </recommendedName>
</protein>
<dbReference type="EMBL" id="ADNV01000384">
    <property type="protein sequence ID" value="EFG74135.1"/>
    <property type="molecule type" value="Genomic_DNA"/>
</dbReference>
<evidence type="ECO:0000313" key="1">
    <source>
        <dbReference type="EMBL" id="EFG74135.1"/>
    </source>
</evidence>
<dbReference type="HOGENOM" id="CLU_1123813_0_0_11"/>
<dbReference type="AlphaFoldDB" id="D5PIG4"/>
<dbReference type="Pfam" id="PF04250">
    <property type="entry name" value="DUF429"/>
    <property type="match status" value="1"/>
</dbReference>
<accession>D5PIG4</accession>
<name>D5PIG4_9MYCO</name>
<reference evidence="1 2" key="1">
    <citation type="submission" date="2010-04" db="EMBL/GenBank/DDBJ databases">
        <authorList>
            <person name="Muzny D."/>
            <person name="Qin X."/>
            <person name="Deng J."/>
            <person name="Jiang H."/>
            <person name="Liu Y."/>
            <person name="Qu J."/>
            <person name="Song X.-Z."/>
            <person name="Zhang L."/>
            <person name="Thornton R."/>
            <person name="Coyle M."/>
            <person name="Francisco L."/>
            <person name="Jackson L."/>
            <person name="Javaid M."/>
            <person name="Korchina V."/>
            <person name="Kovar C."/>
            <person name="Mata R."/>
            <person name="Mathew T."/>
            <person name="Ngo R."/>
            <person name="Nguyen L."/>
            <person name="Nguyen N."/>
            <person name="Okwuonu G."/>
            <person name="Ongeri F."/>
            <person name="Pham C."/>
            <person name="Simmons D."/>
            <person name="Wilczek-Boney K."/>
            <person name="Hale W."/>
            <person name="Jakkamsetti A."/>
            <person name="Pham P."/>
            <person name="Ruth R."/>
            <person name="San Lucas F."/>
            <person name="Warren J."/>
            <person name="Zhang J."/>
            <person name="Zhao Z."/>
            <person name="Zhou C."/>
            <person name="Zhu D."/>
            <person name="Lee S."/>
            <person name="Bess C."/>
            <person name="Blankenburg K."/>
            <person name="Forbes L."/>
            <person name="Fu Q."/>
            <person name="Gubbala S."/>
            <person name="Hirani K."/>
            <person name="Jayaseelan J.C."/>
            <person name="Lara F."/>
            <person name="Munidasa M."/>
            <person name="Palculict T."/>
            <person name="Patil S."/>
            <person name="Pu L.-L."/>
            <person name="Saada N."/>
            <person name="Tang L."/>
            <person name="Weissenberger G."/>
            <person name="Zhu Y."/>
            <person name="Hemphill L."/>
            <person name="Shang Y."/>
            <person name="Youmans B."/>
            <person name="Ayvaz T."/>
            <person name="Ross M."/>
            <person name="Santibanez J."/>
            <person name="Aqrawi P."/>
            <person name="Gross S."/>
            <person name="Joshi V."/>
            <person name="Fowler G."/>
            <person name="Nazareth L."/>
            <person name="Reid J."/>
            <person name="Worley K."/>
            <person name="Petrosino J."/>
            <person name="Highlander S."/>
            <person name="Gibbs R."/>
        </authorList>
    </citation>
    <scope>NUCLEOTIDE SEQUENCE [LARGE SCALE GENOMIC DNA]</scope>
    <source>
        <strain evidence="1 2">ATCC BAA-614</strain>
    </source>
</reference>
<keyword evidence="2" id="KW-1185">Reference proteome</keyword>
<dbReference type="InterPro" id="IPR007362">
    <property type="entry name" value="DUF429"/>
</dbReference>
<comment type="caution">
    <text evidence="1">The sequence shown here is derived from an EMBL/GenBank/DDBJ whole genome shotgun (WGS) entry which is preliminary data.</text>
</comment>
<evidence type="ECO:0008006" key="3">
    <source>
        <dbReference type="Google" id="ProtNLM"/>
    </source>
</evidence>
<gene>
    <name evidence="1" type="ORF">HMPREF0591_5958</name>
</gene>
<sequence>MGAADKVAIDAPFGWPEPFIRAISSEPGRWPLDPDEIRAPLERRTTDFLVRDRTGKTPLSVTTDRIAYCAMRCASLLGALDSPRDGSGRAAEAYPDAALRCWLPTLFTGSLQSYKTKNNAAARGRRRILLAGLLGELGNDFNITDAQQAAVADSDDCLDAFVCALLARAAAAHRTVLPSTPEHQALAMIEGWIHLPEPESLRQLIDRRVPSNQSEIQ</sequence>
<dbReference type="Proteomes" id="UP000003653">
    <property type="component" value="Unassembled WGS sequence"/>
</dbReference>
<dbReference type="eggNOG" id="COG2410">
    <property type="taxonomic scope" value="Bacteria"/>
</dbReference>